<keyword evidence="4" id="KW-1185">Reference proteome</keyword>
<reference evidence="3 4" key="2">
    <citation type="journal article" date="2014" name="BMC Genomics">
        <title>An improved genome of the model marine alga Ostreococcus tauri unfolds by assessing Illumina de novo assemblies.</title>
        <authorList>
            <person name="Blanc-Mathieu R."/>
            <person name="Verhelst B."/>
            <person name="Derelle E."/>
            <person name="Rombauts S."/>
            <person name="Bouget F.Y."/>
            <person name="Carre I."/>
            <person name="Chateau A."/>
            <person name="Eyre-Walker A."/>
            <person name="Grimsley N."/>
            <person name="Moreau H."/>
            <person name="Piegu B."/>
            <person name="Rivals E."/>
            <person name="Schackwitz W."/>
            <person name="Van de Peer Y."/>
            <person name="Piganeau G."/>
        </authorList>
    </citation>
    <scope>NUCLEOTIDE SEQUENCE [LARGE SCALE GENOMIC DNA]</scope>
    <source>
        <strain evidence="4">OTTH 0595 / CCAP 157/2 / RCC745</strain>
    </source>
</reference>
<feature type="region of interest" description="Disordered" evidence="1">
    <location>
        <begin position="1"/>
        <end position="24"/>
    </location>
</feature>
<accession>A0A090M0L8</accession>
<protein>
    <submittedName>
        <fullName evidence="3">Unnamed product</fullName>
    </submittedName>
</protein>
<dbReference type="RefSeq" id="XP_003079007.2">
    <property type="nucleotide sequence ID" value="XM_003078959.2"/>
</dbReference>
<evidence type="ECO:0000313" key="3">
    <source>
        <dbReference type="EMBL" id="CEF97726.1"/>
    </source>
</evidence>
<sequence length="116" mass="13530">MPSEGPRRRRPSARPAKVSRNRVTRERDPLAYYGARIDRFFDNHPIIEVFLQIFSLTVVLWVVYAISVKTGVWQRTLGPKVEPWLAKHVVPWWLKRVQPFLDRVGASTRARARLAP</sequence>
<dbReference type="GeneID" id="9833209"/>
<keyword evidence="2" id="KW-0812">Transmembrane</keyword>
<dbReference type="KEGG" id="ota:OT_ostta04g04670"/>
<name>A0A090M0L8_OSTTA</name>
<dbReference type="Proteomes" id="UP000009170">
    <property type="component" value="Unassembled WGS sequence"/>
</dbReference>
<feature type="compositionally biased region" description="Basic residues" evidence="1">
    <location>
        <begin position="7"/>
        <end position="22"/>
    </location>
</feature>
<proteinExistence type="predicted"/>
<gene>
    <name evidence="3" type="ORF">OT_ostta04g04670</name>
</gene>
<dbReference type="OrthoDB" id="10518943at2759"/>
<reference evidence="4" key="1">
    <citation type="journal article" date="2006" name="Proc. Natl. Acad. Sci. U.S.A.">
        <title>Genome analysis of the smallest free-living eukaryote Ostreococcus tauri unveils many unique features.</title>
        <authorList>
            <person name="Derelle E."/>
            <person name="Ferraz C."/>
            <person name="Rombauts S."/>
            <person name="Rouze P."/>
            <person name="Worden A.Z."/>
            <person name="Robbens S."/>
            <person name="Partensky F."/>
            <person name="Degroeve S."/>
            <person name="Echeynie S."/>
            <person name="Cooke R."/>
            <person name="Saeys Y."/>
            <person name="Wuyts J."/>
            <person name="Jabbari K."/>
            <person name="Bowler C."/>
            <person name="Panaud O."/>
            <person name="Piegu B."/>
            <person name="Ball S.G."/>
            <person name="Ral J.-P."/>
            <person name="Bouget F.-Y."/>
            <person name="Piganeau G."/>
            <person name="De Baets B."/>
            <person name="Picard A."/>
            <person name="Delseny M."/>
            <person name="Demaille J."/>
            <person name="Van de Peer Y."/>
            <person name="Moreau H."/>
        </authorList>
    </citation>
    <scope>NUCLEOTIDE SEQUENCE [LARGE SCALE GENOMIC DNA]</scope>
    <source>
        <strain evidence="4">OTTH 0595 / CCAP 157/2 / RCC745</strain>
    </source>
</reference>
<keyword evidence="2" id="KW-1133">Transmembrane helix</keyword>
<keyword evidence="2" id="KW-0472">Membrane</keyword>
<evidence type="ECO:0000256" key="1">
    <source>
        <dbReference type="SAM" id="MobiDB-lite"/>
    </source>
</evidence>
<evidence type="ECO:0000313" key="4">
    <source>
        <dbReference type="Proteomes" id="UP000009170"/>
    </source>
</evidence>
<dbReference type="AlphaFoldDB" id="A0A090M0L8"/>
<comment type="caution">
    <text evidence="3">The sequence shown here is derived from an EMBL/GenBank/DDBJ whole genome shotgun (WGS) entry which is preliminary data.</text>
</comment>
<feature type="transmembrane region" description="Helical" evidence="2">
    <location>
        <begin position="46"/>
        <end position="67"/>
    </location>
</feature>
<evidence type="ECO:0000256" key="2">
    <source>
        <dbReference type="SAM" id="Phobius"/>
    </source>
</evidence>
<dbReference type="EMBL" id="CAID01000004">
    <property type="protein sequence ID" value="CEF97726.1"/>
    <property type="molecule type" value="Genomic_DNA"/>
</dbReference>
<organism evidence="3 4">
    <name type="scientific">Ostreococcus tauri</name>
    <name type="common">Marine green alga</name>
    <dbReference type="NCBI Taxonomy" id="70448"/>
    <lineage>
        <taxon>Eukaryota</taxon>
        <taxon>Viridiplantae</taxon>
        <taxon>Chlorophyta</taxon>
        <taxon>Mamiellophyceae</taxon>
        <taxon>Mamiellales</taxon>
        <taxon>Bathycoccaceae</taxon>
        <taxon>Ostreococcus</taxon>
    </lineage>
</organism>
<dbReference type="InParanoid" id="A0A090M0L8"/>